<dbReference type="PROSITE" id="PS00521">
    <property type="entry name" value="P5CR"/>
    <property type="match status" value="1"/>
</dbReference>
<dbReference type="EC" id="1.5.1.2" evidence="4 5"/>
<dbReference type="Pfam" id="PF03807">
    <property type="entry name" value="F420_oxidored"/>
    <property type="match status" value="1"/>
</dbReference>
<feature type="domain" description="Pyrroline-5-carboxylate reductase catalytic N-terminal" evidence="8">
    <location>
        <begin position="45"/>
        <end position="130"/>
    </location>
</feature>
<comment type="similarity">
    <text evidence="1 4 7">Belongs to the pyrroline-5-carboxylate reductase family.</text>
</comment>
<dbReference type="SUPFAM" id="SSF48179">
    <property type="entry name" value="6-phosphogluconate dehydrogenase C-terminal domain-like"/>
    <property type="match status" value="1"/>
</dbReference>
<comment type="pathway">
    <text evidence="4 7">Amino-acid biosynthesis; L-proline biosynthesis; L-proline from L-glutamate 5-semialdehyde: step 1/1.</text>
</comment>
<dbReference type="Gene3D" id="3.40.50.720">
    <property type="entry name" value="NAD(P)-binding Rossmann-like Domain"/>
    <property type="match status" value="1"/>
</dbReference>
<dbReference type="Proteomes" id="UP000594873">
    <property type="component" value="Chromosome"/>
</dbReference>
<dbReference type="EMBL" id="CP065592">
    <property type="protein sequence ID" value="QPQ55122.1"/>
    <property type="molecule type" value="Genomic_DNA"/>
</dbReference>
<dbReference type="InterPro" id="IPR008927">
    <property type="entry name" value="6-PGluconate_DH-like_C_sf"/>
</dbReference>
<keyword evidence="4 7" id="KW-0641">Proline biosynthesis</keyword>
<protein>
    <recommendedName>
        <fullName evidence="4 5">Pyrroline-5-carboxylate reductase</fullName>
        <shortName evidence="4">P5C reductase</shortName>
        <shortName evidence="4">P5CR</shortName>
        <ecNumber evidence="4 5">1.5.1.2</ecNumber>
    </recommendedName>
    <alternativeName>
        <fullName evidence="4">PCA reductase</fullName>
    </alternativeName>
</protein>
<evidence type="ECO:0000259" key="9">
    <source>
        <dbReference type="Pfam" id="PF14748"/>
    </source>
</evidence>
<evidence type="ECO:0000256" key="2">
    <source>
        <dbReference type="ARBA" id="ARBA00022857"/>
    </source>
</evidence>
<dbReference type="GO" id="GO:0005737">
    <property type="term" value="C:cytoplasm"/>
    <property type="evidence" value="ECO:0007669"/>
    <property type="project" value="UniProtKB-SubCell"/>
</dbReference>
<dbReference type="NCBIfam" id="TIGR00112">
    <property type="entry name" value="proC"/>
    <property type="match status" value="1"/>
</dbReference>
<keyword evidence="4" id="KW-0963">Cytoplasm</keyword>
<gene>
    <name evidence="4" type="primary">proC</name>
    <name evidence="10" type="ORF">IC614_00385</name>
</gene>
<keyword evidence="11" id="KW-1185">Reference proteome</keyword>
<dbReference type="InterPro" id="IPR028939">
    <property type="entry name" value="P5C_Rdtase_cat_N"/>
</dbReference>
<comment type="catalytic activity">
    <reaction evidence="4">
        <text>L-proline + NAD(+) = (S)-1-pyrroline-5-carboxylate + NADH + 2 H(+)</text>
        <dbReference type="Rhea" id="RHEA:14105"/>
        <dbReference type="ChEBI" id="CHEBI:15378"/>
        <dbReference type="ChEBI" id="CHEBI:17388"/>
        <dbReference type="ChEBI" id="CHEBI:57540"/>
        <dbReference type="ChEBI" id="CHEBI:57945"/>
        <dbReference type="ChEBI" id="CHEBI:60039"/>
        <dbReference type="EC" id="1.5.1.2"/>
    </reaction>
</comment>
<keyword evidence="3 4" id="KW-0560">Oxidoreductase</keyword>
<comment type="subcellular location">
    <subcellularLocation>
        <location evidence="4">Cytoplasm</location>
    </subcellularLocation>
</comment>
<name>A0A7T2GJP8_9SPHN</name>
<dbReference type="InterPro" id="IPR029036">
    <property type="entry name" value="P5CR_dimer"/>
</dbReference>
<evidence type="ECO:0000256" key="4">
    <source>
        <dbReference type="HAMAP-Rule" id="MF_01925"/>
    </source>
</evidence>
<comment type="catalytic activity">
    <reaction evidence="4 7">
        <text>L-proline + NADP(+) = (S)-1-pyrroline-5-carboxylate + NADPH + 2 H(+)</text>
        <dbReference type="Rhea" id="RHEA:14109"/>
        <dbReference type="ChEBI" id="CHEBI:15378"/>
        <dbReference type="ChEBI" id="CHEBI:17388"/>
        <dbReference type="ChEBI" id="CHEBI:57783"/>
        <dbReference type="ChEBI" id="CHEBI:58349"/>
        <dbReference type="ChEBI" id="CHEBI:60039"/>
        <dbReference type="EC" id="1.5.1.2"/>
    </reaction>
</comment>
<organism evidence="10 11">
    <name type="scientific">Allosphingosinicella flava</name>
    <dbReference type="NCBI Taxonomy" id="2771430"/>
    <lineage>
        <taxon>Bacteria</taxon>
        <taxon>Pseudomonadati</taxon>
        <taxon>Pseudomonadota</taxon>
        <taxon>Alphaproteobacteria</taxon>
        <taxon>Sphingomonadales</taxon>
        <taxon>Sphingomonadaceae</taxon>
        <taxon>Allosphingosinicella</taxon>
    </lineage>
</organism>
<feature type="domain" description="Pyrroline-5-carboxylate reductase dimerisation" evidence="9">
    <location>
        <begin position="193"/>
        <end position="298"/>
    </location>
</feature>
<dbReference type="GO" id="GO:0055129">
    <property type="term" value="P:L-proline biosynthetic process"/>
    <property type="evidence" value="ECO:0007669"/>
    <property type="project" value="UniProtKB-UniRule"/>
</dbReference>
<dbReference type="PANTHER" id="PTHR11645">
    <property type="entry name" value="PYRROLINE-5-CARBOXYLATE REDUCTASE"/>
    <property type="match status" value="1"/>
</dbReference>
<sequence length="305" mass="31920">MRALLSGLPVRPLGRQDAAGGHRRCAYRNAGRGVSLPPLPGPFWLIGCGNMAGAMLDGWMAAGMDPARITVVRPSGKEVGHGVRVLPVLPEDEVPALVLLGVKPQKLDEVAPMLAPALEPRTILVSILAGTRADTLRARFAAPRTIVRAMPNTPVRLHKGVVGLFAKDGDRDARTLVQDLMATLGAAEWVEDEDLFDLVTALAGSGPAFLYRFIDALGQAAADLGLPGEQAARLALATVEGASALAAERAESPAMLADRVASPGGSTRAGLDILDREDGLAALLKETLSASAQRNRELAAMTQGR</sequence>
<dbReference type="Gene3D" id="1.10.3730.10">
    <property type="entry name" value="ProC C-terminal domain-like"/>
    <property type="match status" value="1"/>
</dbReference>
<keyword evidence="2 4" id="KW-0521">NADP</keyword>
<evidence type="ECO:0000313" key="10">
    <source>
        <dbReference type="EMBL" id="QPQ55122.1"/>
    </source>
</evidence>
<dbReference type="PIRSF" id="PIRSF000193">
    <property type="entry name" value="Pyrrol-5-carb_rd"/>
    <property type="match status" value="1"/>
</dbReference>
<evidence type="ECO:0000256" key="5">
    <source>
        <dbReference type="NCBIfam" id="TIGR00112"/>
    </source>
</evidence>
<proteinExistence type="inferred from homology"/>
<dbReference type="GO" id="GO:0004735">
    <property type="term" value="F:pyrroline-5-carboxylate reductase activity"/>
    <property type="evidence" value="ECO:0007669"/>
    <property type="project" value="UniProtKB-UniRule"/>
</dbReference>
<dbReference type="HAMAP" id="MF_01925">
    <property type="entry name" value="P5C_reductase"/>
    <property type="match status" value="1"/>
</dbReference>
<accession>A0A7T2GJP8</accession>
<feature type="binding site" evidence="6">
    <location>
        <begin position="46"/>
        <end position="51"/>
    </location>
    <ligand>
        <name>NADP(+)</name>
        <dbReference type="ChEBI" id="CHEBI:58349"/>
    </ligand>
</feature>
<evidence type="ECO:0000259" key="8">
    <source>
        <dbReference type="Pfam" id="PF03807"/>
    </source>
</evidence>
<evidence type="ECO:0000256" key="1">
    <source>
        <dbReference type="ARBA" id="ARBA00005525"/>
    </source>
</evidence>
<evidence type="ECO:0000313" key="11">
    <source>
        <dbReference type="Proteomes" id="UP000594873"/>
    </source>
</evidence>
<dbReference type="AlphaFoldDB" id="A0A7T2GJP8"/>
<dbReference type="FunFam" id="1.10.3730.10:FF:000001">
    <property type="entry name" value="Pyrroline-5-carboxylate reductase"/>
    <property type="match status" value="1"/>
</dbReference>
<dbReference type="InterPro" id="IPR053790">
    <property type="entry name" value="P5CR-like_CS"/>
</dbReference>
<dbReference type="SUPFAM" id="SSF51735">
    <property type="entry name" value="NAD(P)-binding Rossmann-fold domains"/>
    <property type="match status" value="1"/>
</dbReference>
<comment type="function">
    <text evidence="4">Catalyzes the reduction of 1-pyrroline-5-carboxylate (PCA) to L-proline.</text>
</comment>
<dbReference type="InterPro" id="IPR000304">
    <property type="entry name" value="Pyrroline-COOH_reductase"/>
</dbReference>
<dbReference type="UniPathway" id="UPA00098">
    <property type="reaction ID" value="UER00361"/>
</dbReference>
<reference evidence="10 11" key="1">
    <citation type="submission" date="2020-11" db="EMBL/GenBank/DDBJ databases">
        <title>Genome seq and assembly of Sphingosinicella sp.</title>
        <authorList>
            <person name="Chhetri G."/>
        </authorList>
    </citation>
    <scope>NUCLEOTIDE SEQUENCE [LARGE SCALE GENOMIC DNA]</scope>
    <source>
        <strain evidence="10 11">UDD2</strain>
    </source>
</reference>
<evidence type="ECO:0000256" key="3">
    <source>
        <dbReference type="ARBA" id="ARBA00023002"/>
    </source>
</evidence>
<evidence type="ECO:0000256" key="7">
    <source>
        <dbReference type="RuleBase" id="RU003903"/>
    </source>
</evidence>
<dbReference type="PANTHER" id="PTHR11645:SF0">
    <property type="entry name" value="PYRROLINE-5-CARBOXYLATE REDUCTASE 3"/>
    <property type="match status" value="1"/>
</dbReference>
<dbReference type="KEGG" id="sflv:IC614_00385"/>
<evidence type="ECO:0000256" key="6">
    <source>
        <dbReference type="PIRSR" id="PIRSR000193-1"/>
    </source>
</evidence>
<dbReference type="Pfam" id="PF14748">
    <property type="entry name" value="P5CR_dimer"/>
    <property type="match status" value="1"/>
</dbReference>
<dbReference type="InterPro" id="IPR036291">
    <property type="entry name" value="NAD(P)-bd_dom_sf"/>
</dbReference>
<keyword evidence="4 7" id="KW-0028">Amino-acid biosynthesis</keyword>